<protein>
    <submittedName>
        <fullName evidence="9">Aminotransferase</fullName>
    </submittedName>
</protein>
<evidence type="ECO:0000256" key="7">
    <source>
        <dbReference type="RuleBase" id="RU004504"/>
    </source>
</evidence>
<dbReference type="Gene3D" id="3.40.640.10">
    <property type="entry name" value="Type I PLP-dependent aspartate aminotransferase-like (Major domain)"/>
    <property type="match status" value="1"/>
</dbReference>
<comment type="similarity">
    <text evidence="2 6">Belongs to the class-V pyridoxal-phosphate-dependent aminotransferase family.</text>
</comment>
<evidence type="ECO:0000256" key="1">
    <source>
        <dbReference type="ARBA" id="ARBA00001933"/>
    </source>
</evidence>
<dbReference type="GO" id="GO:0008453">
    <property type="term" value="F:alanine-glyoxylate transaminase activity"/>
    <property type="evidence" value="ECO:0007669"/>
    <property type="project" value="TreeGrafter"/>
</dbReference>
<reference evidence="9" key="2">
    <citation type="journal article" date="2020" name="Microorganisms">
        <title>Osmotic Adaptation and Compatible Solute Biosynthesis of Phototrophic Bacteria as Revealed from Genome Analyses.</title>
        <authorList>
            <person name="Imhoff J.F."/>
            <person name="Rahn T."/>
            <person name="Kunzel S."/>
            <person name="Keller A."/>
            <person name="Neulinger S.C."/>
        </authorList>
    </citation>
    <scope>NUCLEOTIDE SEQUENCE</scope>
    <source>
        <strain evidence="9">LMG 28126</strain>
    </source>
</reference>
<evidence type="ECO:0000256" key="3">
    <source>
        <dbReference type="ARBA" id="ARBA00022898"/>
    </source>
</evidence>
<keyword evidence="9" id="KW-0032">Aminotransferase</keyword>
<evidence type="ECO:0000256" key="5">
    <source>
        <dbReference type="PIRSR" id="PIRSR000524-50"/>
    </source>
</evidence>
<dbReference type="InterPro" id="IPR000192">
    <property type="entry name" value="Aminotrans_V_dom"/>
</dbReference>
<dbReference type="InterPro" id="IPR020578">
    <property type="entry name" value="Aminotrans_V_PyrdxlP_BS"/>
</dbReference>
<comment type="cofactor">
    <cofactor evidence="1 5 7">
        <name>pyridoxal 5'-phosphate</name>
        <dbReference type="ChEBI" id="CHEBI:597326"/>
    </cofactor>
</comment>
<dbReference type="RefSeq" id="WP_201156604.1">
    <property type="nucleotide sequence ID" value="NZ_NHSD01000174.1"/>
</dbReference>
<evidence type="ECO:0000313" key="9">
    <source>
        <dbReference type="EMBL" id="MBK5926837.1"/>
    </source>
</evidence>
<dbReference type="Proteomes" id="UP000706333">
    <property type="component" value="Unassembled WGS sequence"/>
</dbReference>
<keyword evidence="10" id="KW-1185">Reference proteome</keyword>
<dbReference type="PIRSF" id="PIRSF000524">
    <property type="entry name" value="SPT"/>
    <property type="match status" value="1"/>
</dbReference>
<dbReference type="GO" id="GO:0004760">
    <property type="term" value="F:L-serine-pyruvate transaminase activity"/>
    <property type="evidence" value="ECO:0007669"/>
    <property type="project" value="TreeGrafter"/>
</dbReference>
<dbReference type="Gene3D" id="3.90.1150.10">
    <property type="entry name" value="Aspartate Aminotransferase, domain 1"/>
    <property type="match status" value="1"/>
</dbReference>
<evidence type="ECO:0000313" key="10">
    <source>
        <dbReference type="Proteomes" id="UP000706333"/>
    </source>
</evidence>
<sequence>MSLRHGRSYHAIPGPSVVPDRVLRAMHREAPNIYEGALLEMTDAMIPDLKRVAGAEGGHVAIYIGNGHAGWEAANANVLSRGDKVLLLATGRFGHGWAASLAGMGVDVEIMDFGRHSPADPARLSERLARDRGHALRAVLCTHVDTATTARNDLPALRAAIDAAGHPALFMVDGIAAMGCEEFHLDAWGVDVAVAASQKGLMLPPGLAFVWFSDKARAQGGRADLRTPYWNWEPRVAPEFFYQYFCGTAPTHHLFGLRESLDMLVHEEGMASVWARHATLARAVWAAAEAWGRGGAMALNIADPSARAHAVTALRLTAPDGTRLRRWCDDEAGVTLGIGLGMAEPNDEAWHGFFRLAHMGHVNAHMTLGALAVMDAGLKALSIPHGDGALEAATRALSAAEAPAAARMAAPAA</sequence>
<keyword evidence="3 5" id="KW-0663">Pyridoxal phosphate</keyword>
<dbReference type="InterPro" id="IPR024169">
    <property type="entry name" value="SP_NH2Trfase/AEP_transaminase"/>
</dbReference>
<dbReference type="GO" id="GO:0019265">
    <property type="term" value="P:glycine biosynthetic process, by transamination of glyoxylate"/>
    <property type="evidence" value="ECO:0007669"/>
    <property type="project" value="TreeGrafter"/>
</dbReference>
<evidence type="ECO:0000256" key="4">
    <source>
        <dbReference type="PIRSR" id="PIRSR000524-1"/>
    </source>
</evidence>
<feature type="binding site" evidence="4">
    <location>
        <position position="355"/>
    </location>
    <ligand>
        <name>substrate</name>
    </ligand>
</feature>
<evidence type="ECO:0000256" key="6">
    <source>
        <dbReference type="RuleBase" id="RU004075"/>
    </source>
</evidence>
<name>A0A934WIK5_9RHOB</name>
<dbReference type="InterPro" id="IPR015424">
    <property type="entry name" value="PyrdxlP-dep_Trfase"/>
</dbReference>
<dbReference type="EMBL" id="NHSD01000174">
    <property type="protein sequence ID" value="MBK5926837.1"/>
    <property type="molecule type" value="Genomic_DNA"/>
</dbReference>
<dbReference type="AlphaFoldDB" id="A0A934WIK5"/>
<feature type="modified residue" description="N6-(pyridoxal phosphate)lysine" evidence="5">
    <location>
        <position position="199"/>
    </location>
</feature>
<dbReference type="PANTHER" id="PTHR21152:SF40">
    <property type="entry name" value="ALANINE--GLYOXYLATE AMINOTRANSFERASE"/>
    <property type="match status" value="1"/>
</dbReference>
<organism evidence="9 10">
    <name type="scientific">Rhodobaculum claviforme</name>
    <dbReference type="NCBI Taxonomy" id="1549854"/>
    <lineage>
        <taxon>Bacteria</taxon>
        <taxon>Pseudomonadati</taxon>
        <taxon>Pseudomonadota</taxon>
        <taxon>Alphaproteobacteria</taxon>
        <taxon>Rhodobacterales</taxon>
        <taxon>Paracoccaceae</taxon>
        <taxon>Rhodobaculum</taxon>
    </lineage>
</organism>
<feature type="domain" description="Aminotransferase class V" evidence="8">
    <location>
        <begin position="62"/>
        <end position="340"/>
    </location>
</feature>
<evidence type="ECO:0000256" key="2">
    <source>
        <dbReference type="ARBA" id="ARBA00009236"/>
    </source>
</evidence>
<comment type="caution">
    <text evidence="9">The sequence shown here is derived from an EMBL/GenBank/DDBJ whole genome shotgun (WGS) entry which is preliminary data.</text>
</comment>
<dbReference type="SUPFAM" id="SSF53383">
    <property type="entry name" value="PLP-dependent transferases"/>
    <property type="match status" value="1"/>
</dbReference>
<evidence type="ECO:0000259" key="8">
    <source>
        <dbReference type="Pfam" id="PF00266"/>
    </source>
</evidence>
<dbReference type="PROSITE" id="PS00595">
    <property type="entry name" value="AA_TRANSFER_CLASS_5"/>
    <property type="match status" value="1"/>
</dbReference>
<dbReference type="FunFam" id="3.90.1150.10:FF:000204">
    <property type="entry name" value="Hypothetical aminotransferase"/>
    <property type="match status" value="1"/>
</dbReference>
<proteinExistence type="inferred from homology"/>
<accession>A0A934WIK5</accession>
<gene>
    <name evidence="9" type="ORF">CCR87_05650</name>
</gene>
<dbReference type="InterPro" id="IPR015422">
    <property type="entry name" value="PyrdxlP-dep_Trfase_small"/>
</dbReference>
<reference evidence="9" key="1">
    <citation type="submission" date="2017-05" db="EMBL/GenBank/DDBJ databases">
        <authorList>
            <person name="Imhoff J.F."/>
            <person name="Rahn T."/>
            <person name="Kuenzel S."/>
            <person name="Neulinger S.C."/>
        </authorList>
    </citation>
    <scope>NUCLEOTIDE SEQUENCE</scope>
    <source>
        <strain evidence="9">LMG 28126</strain>
    </source>
</reference>
<dbReference type="InterPro" id="IPR015421">
    <property type="entry name" value="PyrdxlP-dep_Trfase_major"/>
</dbReference>
<keyword evidence="9" id="KW-0808">Transferase</keyword>
<dbReference type="Pfam" id="PF00266">
    <property type="entry name" value="Aminotran_5"/>
    <property type="match status" value="1"/>
</dbReference>
<dbReference type="PANTHER" id="PTHR21152">
    <property type="entry name" value="AMINOTRANSFERASE CLASS V"/>
    <property type="match status" value="1"/>
</dbReference>